<name>A0A8H7EQP5_9FUNG</name>
<feature type="region of interest" description="Disordered" evidence="6">
    <location>
        <begin position="35"/>
        <end position="55"/>
    </location>
</feature>
<keyword evidence="2" id="KW-0479">Metal-binding</keyword>
<protein>
    <submittedName>
        <fullName evidence="8">Transcriptional regulator of nonfermentable carbon utilization</fullName>
    </submittedName>
</protein>
<dbReference type="PANTHER" id="PTHR47659">
    <property type="entry name" value="ZN(II)2CYS6 TRANSCRIPTION FACTOR (EUROFUNG)-RELATED"/>
    <property type="match status" value="1"/>
</dbReference>
<dbReference type="OrthoDB" id="2538135at2759"/>
<gene>
    <name evidence="8" type="primary">ERT1_2</name>
    <name evidence="8" type="ORF">EC973_006020</name>
</gene>
<feature type="compositionally biased region" description="Polar residues" evidence="6">
    <location>
        <begin position="123"/>
        <end position="139"/>
    </location>
</feature>
<feature type="compositionally biased region" description="Low complexity" evidence="6">
    <location>
        <begin position="143"/>
        <end position="158"/>
    </location>
</feature>
<dbReference type="Proteomes" id="UP000605846">
    <property type="component" value="Unassembled WGS sequence"/>
</dbReference>
<dbReference type="GO" id="GO:0003700">
    <property type="term" value="F:DNA-binding transcription factor activity"/>
    <property type="evidence" value="ECO:0007669"/>
    <property type="project" value="TreeGrafter"/>
</dbReference>
<dbReference type="AlphaFoldDB" id="A0A8H7EQP5"/>
<evidence type="ECO:0000256" key="6">
    <source>
        <dbReference type="SAM" id="MobiDB-lite"/>
    </source>
</evidence>
<sequence length="449" mass="49142">MTLIHGNIARPCQRCIKRDLASTCTDGARKKAKYLQDAEDAKTRPNFSTPQPTAAAPLTPYTVGNPGMIDPQTFVNNENMIDASQLLGLDTYNYGFGSSATNLEYSILSSMLGSPMDQSSFQLNASPTITSPQRTSNMNLVWPPQSTVDSSPSSSNSPKRTQNYASPMVNDTQPQSLPGPAQPQPPVSFPSTASIMEDTLLFPPQAGNSISSACIGTSHISSSGVSSMSPYGDGAVVAKVASPVTSSTGAAVKRRNQLITPEMAYASATKPFSYADGYHYLINYVRQKMSQEDLMRISRALALFRPSVLASMMNLTEDDLVFTEKCLQRTLLEYEKLISYSGTPTVVWRRTGEITLVGKEFSLLTQWSRDALLNKKTYIYELMSNASAVEYWEKYALHAFDNTDSAVYSSCILISPTKRLVPCTFCFTIKRDIFDLPSVIVGNFLPILS</sequence>
<dbReference type="GO" id="GO:0000977">
    <property type="term" value="F:RNA polymerase II transcription regulatory region sequence-specific DNA binding"/>
    <property type="evidence" value="ECO:0007669"/>
    <property type="project" value="TreeGrafter"/>
</dbReference>
<dbReference type="Pfam" id="PF24990">
    <property type="entry name" value="PAS_13"/>
    <property type="match status" value="2"/>
</dbReference>
<keyword evidence="3" id="KW-0805">Transcription regulation</keyword>
<evidence type="ECO:0000256" key="4">
    <source>
        <dbReference type="ARBA" id="ARBA00023163"/>
    </source>
</evidence>
<dbReference type="GO" id="GO:0005634">
    <property type="term" value="C:nucleus"/>
    <property type="evidence" value="ECO:0007669"/>
    <property type="project" value="UniProtKB-SubCell"/>
</dbReference>
<keyword evidence="9" id="KW-1185">Reference proteome</keyword>
<dbReference type="EMBL" id="JABAYA010000036">
    <property type="protein sequence ID" value="KAF7728467.1"/>
    <property type="molecule type" value="Genomic_DNA"/>
</dbReference>
<reference evidence="8" key="1">
    <citation type="submission" date="2020-01" db="EMBL/GenBank/DDBJ databases">
        <title>Genome Sequencing of Three Apophysomyces-Like Fungal Strains Confirms a Novel Fungal Genus in the Mucoromycota with divergent Burkholderia-like Endosymbiotic Bacteria.</title>
        <authorList>
            <person name="Stajich J.E."/>
            <person name="Macias A.M."/>
            <person name="Carter-House D."/>
            <person name="Lovett B."/>
            <person name="Kasson L.R."/>
            <person name="Berry K."/>
            <person name="Grigoriev I."/>
            <person name="Chang Y."/>
            <person name="Spatafora J."/>
            <person name="Kasson M.T."/>
        </authorList>
    </citation>
    <scope>NUCLEOTIDE SEQUENCE</scope>
    <source>
        <strain evidence="8">NRRL A-21654</strain>
    </source>
</reference>
<evidence type="ECO:0000256" key="3">
    <source>
        <dbReference type="ARBA" id="ARBA00023015"/>
    </source>
</evidence>
<dbReference type="InterPro" id="IPR056751">
    <property type="entry name" value="PAS_13"/>
</dbReference>
<feature type="domain" description="ERT1/acuK family PAS" evidence="7">
    <location>
        <begin position="419"/>
        <end position="446"/>
    </location>
</feature>
<dbReference type="InterPro" id="IPR050335">
    <property type="entry name" value="ERT1_acuK_gluconeogen_tf"/>
</dbReference>
<evidence type="ECO:0000313" key="8">
    <source>
        <dbReference type="EMBL" id="KAF7728467.1"/>
    </source>
</evidence>
<feature type="region of interest" description="Disordered" evidence="6">
    <location>
        <begin position="123"/>
        <end position="188"/>
    </location>
</feature>
<proteinExistence type="predicted"/>
<dbReference type="GO" id="GO:0009267">
    <property type="term" value="P:cellular response to starvation"/>
    <property type="evidence" value="ECO:0007669"/>
    <property type="project" value="TreeGrafter"/>
</dbReference>
<evidence type="ECO:0000256" key="2">
    <source>
        <dbReference type="ARBA" id="ARBA00022723"/>
    </source>
</evidence>
<organism evidence="8 9">
    <name type="scientific">Apophysomyces ossiformis</name>
    <dbReference type="NCBI Taxonomy" id="679940"/>
    <lineage>
        <taxon>Eukaryota</taxon>
        <taxon>Fungi</taxon>
        <taxon>Fungi incertae sedis</taxon>
        <taxon>Mucoromycota</taxon>
        <taxon>Mucoromycotina</taxon>
        <taxon>Mucoromycetes</taxon>
        <taxon>Mucorales</taxon>
        <taxon>Mucorineae</taxon>
        <taxon>Mucoraceae</taxon>
        <taxon>Apophysomyces</taxon>
    </lineage>
</organism>
<feature type="domain" description="ERT1/acuK family PAS" evidence="7">
    <location>
        <begin position="343"/>
        <end position="416"/>
    </location>
</feature>
<accession>A0A8H7EQP5</accession>
<evidence type="ECO:0000313" key="9">
    <source>
        <dbReference type="Proteomes" id="UP000605846"/>
    </source>
</evidence>
<evidence type="ECO:0000259" key="7">
    <source>
        <dbReference type="Pfam" id="PF24990"/>
    </source>
</evidence>
<keyword evidence="5" id="KW-0539">Nucleus</keyword>
<comment type="subcellular location">
    <subcellularLocation>
        <location evidence="1">Nucleus</location>
    </subcellularLocation>
</comment>
<dbReference type="PANTHER" id="PTHR47659:SF1">
    <property type="entry name" value="TRANSCRIPTION ACTIVATOR OF GLUCONEOGENESIS ERT1"/>
    <property type="match status" value="1"/>
</dbReference>
<keyword evidence="4" id="KW-0804">Transcription</keyword>
<comment type="caution">
    <text evidence="8">The sequence shown here is derived from an EMBL/GenBank/DDBJ whole genome shotgun (WGS) entry which is preliminary data.</text>
</comment>
<evidence type="ECO:0000256" key="5">
    <source>
        <dbReference type="ARBA" id="ARBA00023242"/>
    </source>
</evidence>
<evidence type="ECO:0000256" key="1">
    <source>
        <dbReference type="ARBA" id="ARBA00004123"/>
    </source>
</evidence>
<feature type="compositionally biased region" description="Polar residues" evidence="6">
    <location>
        <begin position="159"/>
        <end position="176"/>
    </location>
</feature>
<dbReference type="GO" id="GO:0046872">
    <property type="term" value="F:metal ion binding"/>
    <property type="evidence" value="ECO:0007669"/>
    <property type="project" value="UniProtKB-KW"/>
</dbReference>